<feature type="transmembrane region" description="Helical" evidence="2">
    <location>
        <begin position="189"/>
        <end position="213"/>
    </location>
</feature>
<feature type="transmembrane region" description="Helical" evidence="2">
    <location>
        <begin position="322"/>
        <end position="345"/>
    </location>
</feature>
<dbReference type="InterPro" id="IPR050222">
    <property type="entry name" value="MATE_MdtK"/>
</dbReference>
<dbReference type="Pfam" id="PF01554">
    <property type="entry name" value="MatE"/>
    <property type="match status" value="2"/>
</dbReference>
<evidence type="ECO:0000256" key="1">
    <source>
        <dbReference type="ARBA" id="ARBA00022448"/>
    </source>
</evidence>
<dbReference type="PANTHER" id="PTHR43298">
    <property type="entry name" value="MULTIDRUG RESISTANCE PROTEIN NORM-RELATED"/>
    <property type="match status" value="1"/>
</dbReference>
<feature type="transmembrane region" description="Helical" evidence="2">
    <location>
        <begin position="234"/>
        <end position="263"/>
    </location>
</feature>
<dbReference type="PANTHER" id="PTHR43298:SF2">
    <property type="entry name" value="FMN_FAD EXPORTER YEEO-RELATED"/>
    <property type="match status" value="1"/>
</dbReference>
<organism evidence="3 4">
    <name type="scientific">Falsirhodobacter algicola</name>
    <dbReference type="NCBI Taxonomy" id="2692330"/>
    <lineage>
        <taxon>Bacteria</taxon>
        <taxon>Pseudomonadati</taxon>
        <taxon>Pseudomonadota</taxon>
        <taxon>Alphaproteobacteria</taxon>
        <taxon>Rhodobacterales</taxon>
        <taxon>Paracoccaceae</taxon>
        <taxon>Falsirhodobacter</taxon>
    </lineage>
</organism>
<accession>A0A8J8MV28</accession>
<dbReference type="GO" id="GO:0015297">
    <property type="term" value="F:antiporter activity"/>
    <property type="evidence" value="ECO:0007669"/>
    <property type="project" value="InterPro"/>
</dbReference>
<reference evidence="3" key="1">
    <citation type="submission" date="2020-01" db="EMBL/GenBank/DDBJ databases">
        <authorList>
            <person name="Yang Y."/>
            <person name="Kwon Y.M."/>
        </authorList>
    </citation>
    <scope>NUCLEOTIDE SEQUENCE</scope>
    <source>
        <strain evidence="3">PG104</strain>
        <plasmid evidence="3">unnamed2</plasmid>
    </source>
</reference>
<dbReference type="KEGG" id="fap:GR316_12795"/>
<keyword evidence="2" id="KW-0812">Transmembrane</keyword>
<dbReference type="RefSeq" id="WP_211785409.1">
    <property type="nucleotide sequence ID" value="NZ_CP047291.1"/>
</dbReference>
<evidence type="ECO:0000313" key="4">
    <source>
        <dbReference type="Proteomes" id="UP000679284"/>
    </source>
</evidence>
<feature type="transmembrane region" description="Helical" evidence="2">
    <location>
        <begin position="43"/>
        <end position="65"/>
    </location>
</feature>
<dbReference type="Proteomes" id="UP000679284">
    <property type="component" value="Plasmid unnamed2"/>
</dbReference>
<dbReference type="AlphaFoldDB" id="A0A8J8MV28"/>
<keyword evidence="4" id="KW-1185">Reference proteome</keyword>
<gene>
    <name evidence="3" type="ORF">GR316_12795</name>
</gene>
<keyword evidence="2" id="KW-0472">Membrane</keyword>
<dbReference type="GO" id="GO:0042910">
    <property type="term" value="F:xenobiotic transmembrane transporter activity"/>
    <property type="evidence" value="ECO:0007669"/>
    <property type="project" value="InterPro"/>
</dbReference>
<dbReference type="InterPro" id="IPR002528">
    <property type="entry name" value="MATE_fam"/>
</dbReference>
<feature type="transmembrane region" description="Helical" evidence="2">
    <location>
        <begin position="130"/>
        <end position="149"/>
    </location>
</feature>
<feature type="transmembrane region" description="Helical" evidence="2">
    <location>
        <begin position="86"/>
        <end position="110"/>
    </location>
</feature>
<geneLocation type="plasmid" evidence="3 4">
    <name>unnamed2</name>
</geneLocation>
<keyword evidence="2" id="KW-1133">Transmembrane helix</keyword>
<keyword evidence="1" id="KW-0813">Transport</keyword>
<feature type="transmembrane region" description="Helical" evidence="2">
    <location>
        <begin position="351"/>
        <end position="367"/>
    </location>
</feature>
<keyword evidence="3" id="KW-0614">Plasmid</keyword>
<dbReference type="EMBL" id="CP047291">
    <property type="protein sequence ID" value="QUS37246.1"/>
    <property type="molecule type" value="Genomic_DNA"/>
</dbReference>
<protein>
    <recommendedName>
        <fullName evidence="5">Multidrug resistance protein NorM</fullName>
    </recommendedName>
</protein>
<feature type="transmembrane region" description="Helical" evidence="2">
    <location>
        <begin position="12"/>
        <end position="37"/>
    </location>
</feature>
<sequence length="446" mass="47519">MKDTAPSTAGILAMAWPMMLRTMMLHGTVVIDAWLVAGLGEEAVAAMGLAAAISGMLTGVLLAFSNGMQILVAQSWGTGREGPLRTALGCGLVINIAAAVLGLSLAAIFAGGVIDRGASSVWIATEARQYLAVFSIVVMAEAVAQSISAHLNGCGETRGPFYSYLVAMPVNVVFSVLLIHGWLGLPALGVAGAAVGSAVAALVRVGFLLAILRRTHPAMLKDRIGTRGLNWRELRAHLAFTLPVAVTFVSANFSTSVCALIYARMAVTDFAAMTLIAPWILVAGTVGIAWAQATGIVVAQLLGAGARRVVVDDFLRRAWRGVFVASAAVAAVFFVICAASGWLYADLQRETTRALWSFLPILLILPFPKGSNAICGNTLRAAGDSVYVMHIFIWSQWLFKVPATALLVWLDVPVFWVFSLLLMEEVVKFPSFHLRLLRGSWRTQLP</sequence>
<proteinExistence type="predicted"/>
<feature type="transmembrane region" description="Helical" evidence="2">
    <location>
        <begin position="161"/>
        <end position="183"/>
    </location>
</feature>
<name>A0A8J8MV28_9RHOB</name>
<dbReference type="GO" id="GO:0005886">
    <property type="term" value="C:plasma membrane"/>
    <property type="evidence" value="ECO:0007669"/>
    <property type="project" value="TreeGrafter"/>
</dbReference>
<evidence type="ECO:0000313" key="3">
    <source>
        <dbReference type="EMBL" id="QUS37246.1"/>
    </source>
</evidence>
<feature type="transmembrane region" description="Helical" evidence="2">
    <location>
        <begin position="275"/>
        <end position="302"/>
    </location>
</feature>
<feature type="transmembrane region" description="Helical" evidence="2">
    <location>
        <begin position="405"/>
        <end position="423"/>
    </location>
</feature>
<evidence type="ECO:0008006" key="5">
    <source>
        <dbReference type="Google" id="ProtNLM"/>
    </source>
</evidence>
<evidence type="ECO:0000256" key="2">
    <source>
        <dbReference type="SAM" id="Phobius"/>
    </source>
</evidence>